<comment type="catalytic activity">
    <reaction evidence="3">
        <text>RX + glutathione = an S-substituted glutathione + a halide anion + H(+)</text>
        <dbReference type="Rhea" id="RHEA:16437"/>
        <dbReference type="ChEBI" id="CHEBI:15378"/>
        <dbReference type="ChEBI" id="CHEBI:16042"/>
        <dbReference type="ChEBI" id="CHEBI:17792"/>
        <dbReference type="ChEBI" id="CHEBI:57925"/>
        <dbReference type="ChEBI" id="CHEBI:90779"/>
        <dbReference type="EC" id="2.5.1.18"/>
    </reaction>
</comment>
<dbReference type="InterPro" id="IPR036282">
    <property type="entry name" value="Glutathione-S-Trfase_C_sf"/>
</dbReference>
<dbReference type="GO" id="GO:0005737">
    <property type="term" value="C:cytoplasm"/>
    <property type="evidence" value="ECO:0007669"/>
    <property type="project" value="TreeGrafter"/>
</dbReference>
<evidence type="ECO:0000256" key="3">
    <source>
        <dbReference type="ARBA" id="ARBA00047960"/>
    </source>
</evidence>
<reference evidence="8" key="1">
    <citation type="submission" date="2025-08" db="UniProtKB">
        <authorList>
            <consortium name="RefSeq"/>
        </authorList>
    </citation>
    <scope>IDENTIFICATION</scope>
    <source>
        <tissue evidence="8">Seedling</tissue>
    </source>
</reference>
<feature type="domain" description="GST C-terminal" evidence="6">
    <location>
        <begin position="90"/>
        <end position="210"/>
    </location>
</feature>
<dbReference type="PROSITE" id="PS50405">
    <property type="entry name" value="GST_CTER"/>
    <property type="match status" value="1"/>
</dbReference>
<evidence type="ECO:0000256" key="1">
    <source>
        <dbReference type="ARBA" id="ARBA00012452"/>
    </source>
</evidence>
<keyword evidence="7" id="KW-1185">Reference proteome</keyword>
<dbReference type="SFLD" id="SFLDG00358">
    <property type="entry name" value="Main_(cytGST)"/>
    <property type="match status" value="1"/>
</dbReference>
<dbReference type="SUPFAM" id="SSF52833">
    <property type="entry name" value="Thioredoxin-like"/>
    <property type="match status" value="1"/>
</dbReference>
<dbReference type="EC" id="2.5.1.18" evidence="1"/>
<feature type="domain" description="GST N-terminal" evidence="5">
    <location>
        <begin position="5"/>
        <end position="85"/>
    </location>
</feature>
<keyword evidence="2" id="KW-0808">Transferase</keyword>
<dbReference type="CDD" id="cd03058">
    <property type="entry name" value="GST_N_Tau"/>
    <property type="match status" value="1"/>
</dbReference>
<dbReference type="CDD" id="cd03185">
    <property type="entry name" value="GST_C_Tau"/>
    <property type="match status" value="1"/>
</dbReference>
<evidence type="ECO:0000259" key="5">
    <source>
        <dbReference type="PROSITE" id="PS50404"/>
    </source>
</evidence>
<dbReference type="Gene3D" id="3.40.30.10">
    <property type="entry name" value="Glutaredoxin"/>
    <property type="match status" value="1"/>
</dbReference>
<name>A0A6P3ZMC5_ZIZJJ</name>
<dbReference type="InterPro" id="IPR004045">
    <property type="entry name" value="Glutathione_S-Trfase_N"/>
</dbReference>
<accession>A0A6P3ZMC5</accession>
<dbReference type="GO" id="GO:0004364">
    <property type="term" value="F:glutathione transferase activity"/>
    <property type="evidence" value="ECO:0007669"/>
    <property type="project" value="UniProtKB-EC"/>
</dbReference>
<dbReference type="PANTHER" id="PTHR11260:SF547">
    <property type="entry name" value="GLUTATHIONE S-TRANSFERASE"/>
    <property type="match status" value="1"/>
</dbReference>
<dbReference type="InterPro" id="IPR040079">
    <property type="entry name" value="Glutathione_S-Trfase"/>
</dbReference>
<sequence length="221" mass="25170">MTSKGEALLLDFWASPFCARAKISLYEKGVNFECREEDLFGGKSDLLLRSNPIHQKVPVLLHNGKPILESTNIVTYIDAVWPSPPLIPSSPYEAAQARFWADFIDKKVFDAGSQIWRSQGDEQEVAKKNFIEILQQLEEALGNKKFFAGDVFGFVDILLIPITSWFLTYEKIGSFKVEDRVPKLSAWIKRTKQRETVAKALPDPEKVYEFIVGMRKQLGIE</sequence>
<evidence type="ECO:0000313" key="8">
    <source>
        <dbReference type="RefSeq" id="XP_015879918.2"/>
    </source>
</evidence>
<organism evidence="7 8">
    <name type="scientific">Ziziphus jujuba</name>
    <name type="common">Chinese jujube</name>
    <name type="synonym">Ziziphus sativa</name>
    <dbReference type="NCBI Taxonomy" id="326968"/>
    <lineage>
        <taxon>Eukaryota</taxon>
        <taxon>Viridiplantae</taxon>
        <taxon>Streptophyta</taxon>
        <taxon>Embryophyta</taxon>
        <taxon>Tracheophyta</taxon>
        <taxon>Spermatophyta</taxon>
        <taxon>Magnoliopsida</taxon>
        <taxon>eudicotyledons</taxon>
        <taxon>Gunneridae</taxon>
        <taxon>Pentapetalae</taxon>
        <taxon>rosids</taxon>
        <taxon>fabids</taxon>
        <taxon>Rosales</taxon>
        <taxon>Rhamnaceae</taxon>
        <taxon>Paliureae</taxon>
        <taxon>Ziziphus</taxon>
    </lineage>
</organism>
<protein>
    <recommendedName>
        <fullName evidence="1">glutathione transferase</fullName>
        <ecNumber evidence="1">2.5.1.18</ecNumber>
    </recommendedName>
</protein>
<evidence type="ECO:0000256" key="4">
    <source>
        <dbReference type="RuleBase" id="RU003494"/>
    </source>
</evidence>
<proteinExistence type="inferred from homology"/>
<dbReference type="Gene3D" id="1.20.1050.10">
    <property type="match status" value="1"/>
</dbReference>
<dbReference type="PROSITE" id="PS50404">
    <property type="entry name" value="GST_NTER"/>
    <property type="match status" value="1"/>
</dbReference>
<evidence type="ECO:0000259" key="6">
    <source>
        <dbReference type="PROSITE" id="PS50405"/>
    </source>
</evidence>
<evidence type="ECO:0000313" key="7">
    <source>
        <dbReference type="Proteomes" id="UP001652623"/>
    </source>
</evidence>
<dbReference type="GO" id="GO:0006749">
    <property type="term" value="P:glutathione metabolic process"/>
    <property type="evidence" value="ECO:0007669"/>
    <property type="project" value="InterPro"/>
</dbReference>
<dbReference type="Pfam" id="PF02798">
    <property type="entry name" value="GST_N"/>
    <property type="match status" value="1"/>
</dbReference>
<dbReference type="Pfam" id="PF00043">
    <property type="entry name" value="GST_C"/>
    <property type="match status" value="1"/>
</dbReference>
<dbReference type="InterPro" id="IPR004046">
    <property type="entry name" value="GST_C"/>
</dbReference>
<dbReference type="InterPro" id="IPR045074">
    <property type="entry name" value="GST_C_Tau"/>
</dbReference>
<dbReference type="InterPro" id="IPR036249">
    <property type="entry name" value="Thioredoxin-like_sf"/>
</dbReference>
<dbReference type="InterPro" id="IPR010987">
    <property type="entry name" value="Glutathione-S-Trfase_C-like"/>
</dbReference>
<comment type="similarity">
    <text evidence="4">Belongs to the GST superfamily.</text>
</comment>
<dbReference type="PANTHER" id="PTHR11260">
    <property type="entry name" value="GLUTATHIONE S-TRANSFERASE, GST, SUPERFAMILY, GST DOMAIN CONTAINING"/>
    <property type="match status" value="1"/>
</dbReference>
<dbReference type="GeneID" id="107415982"/>
<dbReference type="InterPro" id="IPR045073">
    <property type="entry name" value="Omega/Tau-like"/>
</dbReference>
<evidence type="ECO:0000256" key="2">
    <source>
        <dbReference type="ARBA" id="ARBA00022679"/>
    </source>
</evidence>
<dbReference type="AlphaFoldDB" id="A0A6P3ZMC5"/>
<dbReference type="Proteomes" id="UP001652623">
    <property type="component" value="Chromosome 4"/>
</dbReference>
<dbReference type="KEGG" id="zju:107415982"/>
<dbReference type="SFLD" id="SFLDG01152">
    <property type="entry name" value="Main.3:_Omega-_and_Tau-like"/>
    <property type="match status" value="1"/>
</dbReference>
<gene>
    <name evidence="8" type="primary">LOC107415982</name>
</gene>
<dbReference type="SFLD" id="SFLDS00019">
    <property type="entry name" value="Glutathione_Transferase_(cytos"/>
    <property type="match status" value="1"/>
</dbReference>
<dbReference type="RefSeq" id="XP_015879918.2">
    <property type="nucleotide sequence ID" value="XM_016024432.4"/>
</dbReference>
<dbReference type="SUPFAM" id="SSF47616">
    <property type="entry name" value="GST C-terminal domain-like"/>
    <property type="match status" value="1"/>
</dbReference>
<dbReference type="InParanoid" id="A0A6P3ZMC5"/>